<dbReference type="HOGENOM" id="CLU_1577638_0_0_6"/>
<sequence>MRQIFTSQRVETVEGVAELLQRNGIETYISNGRSYQGRRGSQFRYSEPVGKQKQPTVWVRRADDQPRARELLREHGLLGSTRPGQSRLLEPGQSNNAADRRRRWATRIRLVLLALVVAAAGFTFLRQRSLRQAPRQPAAAAAPAQRQAAPPDAGLKEDEERIRLPTVPPAPPAPAPRR</sequence>
<dbReference type="RefSeq" id="WP_014160062.1">
    <property type="nucleotide sequence ID" value="NC_016147.2"/>
</dbReference>
<dbReference type="eggNOG" id="ENOG5030N1G">
    <property type="taxonomic scope" value="Bacteria"/>
</dbReference>
<dbReference type="STRING" id="1045855.DSC_06170"/>
<evidence type="ECO:0000256" key="2">
    <source>
        <dbReference type="SAM" id="Phobius"/>
    </source>
</evidence>
<proteinExistence type="predicted"/>
<dbReference type="AlphaFoldDB" id="G7UR74"/>
<keyword evidence="4" id="KW-1185">Reference proteome</keyword>
<feature type="region of interest" description="Disordered" evidence="1">
    <location>
        <begin position="75"/>
        <end position="100"/>
    </location>
</feature>
<accession>G7UR74</accession>
<evidence type="ECO:0000256" key="1">
    <source>
        <dbReference type="SAM" id="MobiDB-lite"/>
    </source>
</evidence>
<organism evidence="3 4">
    <name type="scientific">Pseudoxanthomonas spadix (strain BD-a59)</name>
    <dbReference type="NCBI Taxonomy" id="1045855"/>
    <lineage>
        <taxon>Bacteria</taxon>
        <taxon>Pseudomonadati</taxon>
        <taxon>Pseudomonadota</taxon>
        <taxon>Gammaproteobacteria</taxon>
        <taxon>Lysobacterales</taxon>
        <taxon>Lysobacteraceae</taxon>
        <taxon>Pseudoxanthomonas</taxon>
    </lineage>
</organism>
<reference evidence="3 4" key="1">
    <citation type="journal article" date="2012" name="J. Bacteriol.">
        <title>Complete Genome Sequence of the BTEX-Degrading Bacterium Pseudoxanthomonas spadix BD-a59.</title>
        <authorList>
            <person name="Lee S.H."/>
            <person name="Jin H.M."/>
            <person name="Lee H.J."/>
            <person name="Kim J.M."/>
            <person name="Jeon C.O."/>
        </authorList>
    </citation>
    <scope>NUCLEOTIDE SEQUENCE [LARGE SCALE GENOMIC DNA]</scope>
    <source>
        <strain evidence="3 4">BD-a59</strain>
    </source>
</reference>
<dbReference type="Proteomes" id="UP000005870">
    <property type="component" value="Chromosome"/>
</dbReference>
<feature type="compositionally biased region" description="Low complexity" evidence="1">
    <location>
        <begin position="134"/>
        <end position="153"/>
    </location>
</feature>
<feature type="compositionally biased region" description="Basic and acidic residues" evidence="1">
    <location>
        <begin position="154"/>
        <end position="163"/>
    </location>
</feature>
<gene>
    <name evidence="3" type="ordered locus">DSC_06170</name>
</gene>
<keyword evidence="2" id="KW-1133">Transmembrane helix</keyword>
<name>G7UR74_PSEUP</name>
<feature type="compositionally biased region" description="Pro residues" evidence="1">
    <location>
        <begin position="166"/>
        <end position="178"/>
    </location>
</feature>
<dbReference type="EMBL" id="CP003093">
    <property type="protein sequence ID" value="AER55885.1"/>
    <property type="molecule type" value="Genomic_DNA"/>
</dbReference>
<keyword evidence="2" id="KW-0812">Transmembrane</keyword>
<evidence type="ECO:0000313" key="3">
    <source>
        <dbReference type="EMBL" id="AER55885.1"/>
    </source>
</evidence>
<protein>
    <submittedName>
        <fullName evidence="3">Uncharacterized protein</fullName>
    </submittedName>
</protein>
<dbReference type="OrthoDB" id="5955962at2"/>
<feature type="region of interest" description="Disordered" evidence="1">
    <location>
        <begin position="134"/>
        <end position="178"/>
    </location>
</feature>
<keyword evidence="2" id="KW-0472">Membrane</keyword>
<dbReference type="KEGG" id="psd:DSC_06170"/>
<evidence type="ECO:0000313" key="4">
    <source>
        <dbReference type="Proteomes" id="UP000005870"/>
    </source>
</evidence>
<feature type="transmembrane region" description="Helical" evidence="2">
    <location>
        <begin position="108"/>
        <end position="125"/>
    </location>
</feature>